<keyword evidence="4 11" id="KW-0001">2Fe-2S</keyword>
<dbReference type="PANTHER" id="PTHR43513">
    <property type="entry name" value="DIHYDROOROTATE DEHYDROGENASE B (NAD(+)), ELECTRON TRANSFER SUBUNIT"/>
    <property type="match status" value="1"/>
</dbReference>
<dbReference type="Pfam" id="PF00175">
    <property type="entry name" value="NAD_binding_1"/>
    <property type="match status" value="1"/>
</dbReference>
<evidence type="ECO:0000256" key="5">
    <source>
        <dbReference type="ARBA" id="ARBA00022723"/>
    </source>
</evidence>
<feature type="binding site" evidence="11 12">
    <location>
        <begin position="77"/>
        <end position="78"/>
    </location>
    <ligand>
        <name>FAD</name>
        <dbReference type="ChEBI" id="CHEBI:57692"/>
    </ligand>
</feature>
<evidence type="ECO:0000313" key="15">
    <source>
        <dbReference type="EMBL" id="MSU08410.1"/>
    </source>
</evidence>
<dbReference type="Gene3D" id="2.40.30.10">
    <property type="entry name" value="Translation factors"/>
    <property type="match status" value="1"/>
</dbReference>
<keyword evidence="9 11" id="KW-0408">Iron</keyword>
<dbReference type="Proteomes" id="UP000433181">
    <property type="component" value="Unassembled WGS sequence"/>
</dbReference>
<evidence type="ECO:0000256" key="12">
    <source>
        <dbReference type="PIRSR" id="PIRSR006816-1"/>
    </source>
</evidence>
<dbReference type="GO" id="GO:0046872">
    <property type="term" value="F:metal ion binding"/>
    <property type="evidence" value="ECO:0007669"/>
    <property type="project" value="UniProtKB-KW"/>
</dbReference>
<sequence length="271" mass="29401">MSMLVEMGSVVENNILSDDVRAMVIQAPRVAAQAEPGQFVMVKNESGSTFLRRPFGVADVDREQGRLLLIYRVAGKGTRELAGLEPTMEISVEGPLGGGFRFGEVSGGAYSGKEDGRTLLIGGGVGVAPLIYTARYLAEREPENKPLFLLGVRSAEELFWQDYLKEFTEEIIVTTNDGSAGKKGFAIDALPDILAAHDIRHIKICGPTIMMEGLAKLAMERGIECQVSLEKRMACGIGVCLGCTFEGKVSGKRWKICHDGPVFPAEEVFEK</sequence>
<dbReference type="EMBL" id="VUNR01000007">
    <property type="protein sequence ID" value="MSU08410.1"/>
    <property type="molecule type" value="Genomic_DNA"/>
</dbReference>
<feature type="binding site" evidence="11 13">
    <location>
        <position position="243"/>
    </location>
    <ligand>
        <name>[2Fe-2S] cluster</name>
        <dbReference type="ChEBI" id="CHEBI:190135"/>
    </ligand>
</feature>
<dbReference type="InterPro" id="IPR017938">
    <property type="entry name" value="Riboflavin_synthase-like_b-brl"/>
</dbReference>
<dbReference type="InterPro" id="IPR039261">
    <property type="entry name" value="FNR_nucleotide-bd"/>
</dbReference>
<dbReference type="InterPro" id="IPR001433">
    <property type="entry name" value="OxRdtase_FAD/NAD-bd"/>
</dbReference>
<evidence type="ECO:0000256" key="4">
    <source>
        <dbReference type="ARBA" id="ARBA00022714"/>
    </source>
</evidence>
<comment type="function">
    <text evidence="11">Responsible for channeling the electrons from the oxidation of dihydroorotate from the FMN redox center in the PyrD type B subunit to the ultimate electron acceptor NAD(+).</text>
</comment>
<comment type="caution">
    <text evidence="11">Lacks conserved residue(s) required for the propagation of feature annotation.</text>
</comment>
<evidence type="ECO:0000256" key="10">
    <source>
        <dbReference type="ARBA" id="ARBA00023014"/>
    </source>
</evidence>
<feature type="binding site" evidence="11 13">
    <location>
        <position position="240"/>
    </location>
    <ligand>
        <name>[2Fe-2S] cluster</name>
        <dbReference type="ChEBI" id="CHEBI:190135"/>
    </ligand>
</feature>
<dbReference type="GO" id="GO:0016491">
    <property type="term" value="F:oxidoreductase activity"/>
    <property type="evidence" value="ECO:0007669"/>
    <property type="project" value="InterPro"/>
</dbReference>
<organism evidence="15 16">
    <name type="scientific">Anaerovibrio slackiae</name>
    <dbReference type="NCBI Taxonomy" id="2652309"/>
    <lineage>
        <taxon>Bacteria</taxon>
        <taxon>Bacillati</taxon>
        <taxon>Bacillota</taxon>
        <taxon>Negativicutes</taxon>
        <taxon>Selenomonadales</taxon>
        <taxon>Selenomonadaceae</taxon>
        <taxon>Anaerovibrio</taxon>
    </lineage>
</organism>
<dbReference type="GO" id="GO:0050660">
    <property type="term" value="F:flavin adenine dinucleotide binding"/>
    <property type="evidence" value="ECO:0007669"/>
    <property type="project" value="InterPro"/>
</dbReference>
<dbReference type="InterPro" id="IPR017927">
    <property type="entry name" value="FAD-bd_FR_type"/>
</dbReference>
<evidence type="ECO:0000256" key="1">
    <source>
        <dbReference type="ARBA" id="ARBA00006422"/>
    </source>
</evidence>
<evidence type="ECO:0000256" key="2">
    <source>
        <dbReference type="ARBA" id="ARBA00022448"/>
    </source>
</evidence>
<feature type="binding site" evidence="11 13">
    <location>
        <position position="257"/>
    </location>
    <ligand>
        <name>[2Fe-2S] cluster</name>
        <dbReference type="ChEBI" id="CHEBI:190135"/>
    </ligand>
</feature>
<dbReference type="InterPro" id="IPR050353">
    <property type="entry name" value="PyrK_electron_transfer"/>
</dbReference>
<evidence type="ECO:0000256" key="3">
    <source>
        <dbReference type="ARBA" id="ARBA00022630"/>
    </source>
</evidence>
<dbReference type="HAMAP" id="MF_01211">
    <property type="entry name" value="DHODB_Fe_S_bind"/>
    <property type="match status" value="1"/>
</dbReference>
<dbReference type="InterPro" id="IPR023455">
    <property type="entry name" value="Dihydroorotate_DHASE_ETsu"/>
</dbReference>
<dbReference type="PIRSF" id="PIRSF006816">
    <property type="entry name" value="Cyc3_hyd_g"/>
    <property type="match status" value="1"/>
</dbReference>
<comment type="caution">
    <text evidence="15">The sequence shown here is derived from an EMBL/GenBank/DDBJ whole genome shotgun (WGS) entry which is preliminary data.</text>
</comment>
<dbReference type="Pfam" id="PF10418">
    <property type="entry name" value="DHODB_Fe-S_bind"/>
    <property type="match status" value="1"/>
</dbReference>
<dbReference type="GO" id="GO:0009055">
    <property type="term" value="F:electron transfer activity"/>
    <property type="evidence" value="ECO:0007669"/>
    <property type="project" value="UniProtKB-UniRule"/>
</dbReference>
<evidence type="ECO:0000256" key="6">
    <source>
        <dbReference type="ARBA" id="ARBA00022827"/>
    </source>
</evidence>
<keyword evidence="2 11" id="KW-0813">Transport</keyword>
<evidence type="ECO:0000256" key="7">
    <source>
        <dbReference type="ARBA" id="ARBA00022975"/>
    </source>
</evidence>
<feature type="domain" description="FAD-binding FR-type" evidence="14">
    <location>
        <begin position="3"/>
        <end position="102"/>
    </location>
</feature>
<keyword evidence="3 11" id="KW-0285">Flavoprotein</keyword>
<gene>
    <name evidence="11" type="primary">pyrK</name>
    <name evidence="15" type="ORF">FYJ84_05350</name>
</gene>
<evidence type="ECO:0000256" key="9">
    <source>
        <dbReference type="ARBA" id="ARBA00023004"/>
    </source>
</evidence>
<dbReference type="SUPFAM" id="SSF52343">
    <property type="entry name" value="Ferredoxin reductase-like, C-terminal NADP-linked domain"/>
    <property type="match status" value="1"/>
</dbReference>
<comment type="cofactor">
    <cofactor evidence="13">
        <name>[2Fe-2S] cluster</name>
        <dbReference type="ChEBI" id="CHEBI:190135"/>
    </cofactor>
    <text evidence="13">Binds 1 [2Fe-2S] cluster per subunit.</text>
</comment>
<evidence type="ECO:0000259" key="14">
    <source>
        <dbReference type="PROSITE" id="PS51384"/>
    </source>
</evidence>
<dbReference type="GO" id="GO:0044205">
    <property type="term" value="P:'de novo' UMP biosynthetic process"/>
    <property type="evidence" value="ECO:0007669"/>
    <property type="project" value="UniProtKB-UniRule"/>
</dbReference>
<keyword evidence="6 11" id="KW-0274">FAD</keyword>
<dbReference type="UniPathway" id="UPA00070">
    <property type="reaction ID" value="UER00945"/>
</dbReference>
<dbReference type="PANTHER" id="PTHR43513:SF3">
    <property type="entry name" value="DIHYDROOROTATE DEHYDROGENASE B (NAD(+)), ELECTRON TRANSFER SUBUNIT-RELATED"/>
    <property type="match status" value="1"/>
</dbReference>
<reference evidence="15 16" key="1">
    <citation type="submission" date="2019-08" db="EMBL/GenBank/DDBJ databases">
        <title>In-depth cultivation of the pig gut microbiome towards novel bacterial diversity and tailored functional studies.</title>
        <authorList>
            <person name="Wylensek D."/>
            <person name="Hitch T.C.A."/>
            <person name="Clavel T."/>
        </authorList>
    </citation>
    <scope>NUCLEOTIDE SEQUENCE [LARGE SCALE GENOMIC DNA]</scope>
    <source>
        <strain evidence="15 16">WCA-693-APC-5D-A</strain>
    </source>
</reference>
<dbReference type="PROSITE" id="PS51384">
    <property type="entry name" value="FAD_FR"/>
    <property type="match status" value="1"/>
</dbReference>
<dbReference type="GO" id="GO:0051537">
    <property type="term" value="F:2 iron, 2 sulfur cluster binding"/>
    <property type="evidence" value="ECO:0007669"/>
    <property type="project" value="UniProtKB-KW"/>
</dbReference>
<keyword evidence="8 11" id="KW-0249">Electron transport</keyword>
<dbReference type="InterPro" id="IPR037117">
    <property type="entry name" value="Dihydroorotate_DH_ele_sf"/>
</dbReference>
<comment type="cofactor">
    <cofactor evidence="11">
        <name>[2Fe-2S] cluster</name>
        <dbReference type="ChEBI" id="CHEBI:190135"/>
    </cofactor>
    <text evidence="11">Binds 1 [2Fe-2S] cluster per subunit.</text>
</comment>
<accession>A0A6I2UFM9</accession>
<proteinExistence type="inferred from homology"/>
<comment type="pathway">
    <text evidence="11">Pyrimidine metabolism; UMP biosynthesis via de novo pathway; orotate from (S)-dihydroorotate (NAD(+) route): step 1/1.</text>
</comment>
<comment type="similarity">
    <text evidence="1 11">Belongs to the PyrK family.</text>
</comment>
<dbReference type="Pfam" id="PF00970">
    <property type="entry name" value="FAD_binding_6"/>
    <property type="match status" value="1"/>
</dbReference>
<dbReference type="InterPro" id="IPR019480">
    <property type="entry name" value="Dihydroorotate_DH_Fe-S-bd"/>
</dbReference>
<evidence type="ECO:0000256" key="8">
    <source>
        <dbReference type="ARBA" id="ARBA00022982"/>
    </source>
</evidence>
<protein>
    <recommendedName>
        <fullName evidence="11">Dihydroorotate dehydrogenase B (NAD(+)), electron transfer subunit</fullName>
    </recommendedName>
    <alternativeName>
        <fullName evidence="11">Dihydroorotate oxidase B, electron transfer subunit</fullName>
    </alternativeName>
</protein>
<name>A0A6I2UFM9_9FIRM</name>
<comment type="subunit">
    <text evidence="11">Heterotetramer of 2 PyrK and 2 PyrD type B subunits.</text>
</comment>
<dbReference type="Gene3D" id="2.10.240.10">
    <property type="entry name" value="Dihydroorotate dehydrogenase, electron transfer subunit"/>
    <property type="match status" value="1"/>
</dbReference>
<dbReference type="InterPro" id="IPR012165">
    <property type="entry name" value="Cyt_c3_hydrogenase_gsu"/>
</dbReference>
<feature type="binding site" evidence="11 13">
    <location>
        <position position="235"/>
    </location>
    <ligand>
        <name>[2Fe-2S] cluster</name>
        <dbReference type="ChEBI" id="CHEBI:190135"/>
    </ligand>
</feature>
<dbReference type="SUPFAM" id="SSF63380">
    <property type="entry name" value="Riboflavin synthase domain-like"/>
    <property type="match status" value="1"/>
</dbReference>
<evidence type="ECO:0000313" key="16">
    <source>
        <dbReference type="Proteomes" id="UP000433181"/>
    </source>
</evidence>
<keyword evidence="10 11" id="KW-0411">Iron-sulfur</keyword>
<feature type="binding site" evidence="11 12">
    <location>
        <begin position="70"/>
        <end position="72"/>
    </location>
    <ligand>
        <name>FAD</name>
        <dbReference type="ChEBI" id="CHEBI:57692"/>
    </ligand>
</feature>
<dbReference type="InterPro" id="IPR008333">
    <property type="entry name" value="Cbr1-like_FAD-bd_dom"/>
</dbReference>
<dbReference type="AlphaFoldDB" id="A0A6I2UFM9"/>
<dbReference type="Gene3D" id="3.40.50.80">
    <property type="entry name" value="Nucleotide-binding domain of ferredoxin-NADP reductase (FNR) module"/>
    <property type="match status" value="1"/>
</dbReference>
<dbReference type="CDD" id="cd06218">
    <property type="entry name" value="DHOD_e_trans"/>
    <property type="match status" value="1"/>
</dbReference>
<keyword evidence="16" id="KW-1185">Reference proteome</keyword>
<keyword evidence="7 11" id="KW-0665">Pyrimidine biosynthesis</keyword>
<evidence type="ECO:0000256" key="13">
    <source>
        <dbReference type="PIRSR" id="PIRSR006816-2"/>
    </source>
</evidence>
<keyword evidence="5 11" id="KW-0479">Metal-binding</keyword>
<evidence type="ECO:0000256" key="11">
    <source>
        <dbReference type="HAMAP-Rule" id="MF_01211"/>
    </source>
</evidence>
<comment type="cofactor">
    <cofactor evidence="11 12">
        <name>FAD</name>
        <dbReference type="ChEBI" id="CHEBI:57692"/>
    </cofactor>
    <text evidence="11 12">Binds 1 FAD per subunit.</text>
</comment>